<dbReference type="EMBL" id="CP069028">
    <property type="protein sequence ID" value="QRC96888.1"/>
    <property type="molecule type" value="Genomic_DNA"/>
</dbReference>
<protein>
    <submittedName>
        <fullName evidence="1">Uncharacterized protein</fullName>
    </submittedName>
</protein>
<gene>
    <name evidence="1" type="ORF">JI435_017730</name>
</gene>
<keyword evidence="2" id="KW-1185">Reference proteome</keyword>
<dbReference type="AlphaFoldDB" id="A0A7U2F3G1"/>
<dbReference type="RefSeq" id="XP_001792401.1">
    <property type="nucleotide sequence ID" value="XM_001792349.1"/>
</dbReference>
<dbReference type="VEuPathDB" id="FungiDB:JI435_017730"/>
<organism evidence="1 2">
    <name type="scientific">Phaeosphaeria nodorum (strain SN15 / ATCC MYA-4574 / FGSC 10173)</name>
    <name type="common">Glume blotch fungus</name>
    <name type="synonym">Parastagonospora nodorum</name>
    <dbReference type="NCBI Taxonomy" id="321614"/>
    <lineage>
        <taxon>Eukaryota</taxon>
        <taxon>Fungi</taxon>
        <taxon>Dikarya</taxon>
        <taxon>Ascomycota</taxon>
        <taxon>Pezizomycotina</taxon>
        <taxon>Dothideomycetes</taxon>
        <taxon>Pleosporomycetidae</taxon>
        <taxon>Pleosporales</taxon>
        <taxon>Pleosporineae</taxon>
        <taxon>Phaeosphaeriaceae</taxon>
        <taxon>Parastagonospora</taxon>
    </lineage>
</organism>
<proteinExistence type="predicted"/>
<sequence length="289" mass="32663">MDTFSIILRTAQPTYLGAHGLLILPEHLAIAKLIAQLESNREEQLKDRIRKLCASLGHSDQIAKAALENLEILLYNHDMILHSDLRVVGTIAFVLALEVQGTFMSYIDASPHFDAPEEPSGSFCLNKARGILTDLVAGDQLEVCLAKLSRKYRKDKSYKMATVSEVARRIRVHILLHSSFFKNQKRHLYSYIIAAYVQQALWQFRLRITMEEACAAMDLDHEEQFETAPSIDESHSKAGYAEVCIRRFAAGKDWKVRVGTKKDEIKKARETRTKAGQQTKDMVDAMGAL</sequence>
<dbReference type="OrthoDB" id="10621163at2759"/>
<name>A0A7U2F3G1_PHANO</name>
<reference evidence="2" key="1">
    <citation type="journal article" date="2021" name="BMC Genomics">
        <title>Chromosome-level genome assembly and manually-curated proteome of model necrotroph Parastagonospora nodorum Sn15 reveals a genome-wide trove of candidate effector homologs, and redundancy of virulence-related functions within an accessory chromosome.</title>
        <authorList>
            <person name="Bertazzoni S."/>
            <person name="Jones D.A.B."/>
            <person name="Phan H.T."/>
            <person name="Tan K.-C."/>
            <person name="Hane J.K."/>
        </authorList>
    </citation>
    <scope>NUCLEOTIDE SEQUENCE [LARGE SCALE GENOMIC DNA]</scope>
    <source>
        <strain evidence="2">SN15 / ATCC MYA-4574 / FGSC 10173)</strain>
    </source>
</reference>
<dbReference type="KEGG" id="pno:SNOG_01773"/>
<accession>A0A7U2F3G1</accession>
<dbReference type="Proteomes" id="UP000663193">
    <property type="component" value="Chromosome 6"/>
</dbReference>
<evidence type="ECO:0000313" key="2">
    <source>
        <dbReference type="Proteomes" id="UP000663193"/>
    </source>
</evidence>
<evidence type="ECO:0000313" key="1">
    <source>
        <dbReference type="EMBL" id="QRC96888.1"/>
    </source>
</evidence>